<evidence type="ECO:0000256" key="1">
    <source>
        <dbReference type="SAM" id="Phobius"/>
    </source>
</evidence>
<protein>
    <submittedName>
        <fullName evidence="2">Uncharacterized protein</fullName>
    </submittedName>
</protein>
<name>A0A1I8EB79_WUCBA</name>
<organism evidence="2">
    <name type="scientific">Wuchereria bancrofti</name>
    <dbReference type="NCBI Taxonomy" id="6293"/>
    <lineage>
        <taxon>Eukaryota</taxon>
        <taxon>Metazoa</taxon>
        <taxon>Ecdysozoa</taxon>
        <taxon>Nematoda</taxon>
        <taxon>Chromadorea</taxon>
        <taxon>Rhabditida</taxon>
        <taxon>Spirurina</taxon>
        <taxon>Spiruromorpha</taxon>
        <taxon>Filarioidea</taxon>
        <taxon>Onchocercidae</taxon>
        <taxon>Wuchereria</taxon>
    </lineage>
</organism>
<accession>A0A1I8EB79</accession>
<dbReference type="WBParaSite" id="maker-PairedContig_1267-snap-gene-0.11-mRNA-1">
    <property type="protein sequence ID" value="maker-PairedContig_1267-snap-gene-0.11-mRNA-1"/>
    <property type="gene ID" value="maker-PairedContig_1267-snap-gene-0.11"/>
</dbReference>
<proteinExistence type="predicted"/>
<keyword evidence="1" id="KW-0472">Membrane</keyword>
<sequence>MWTMYAIRPYLNFHENMRPPDVMYPVKNYHAVLHTSGMSLDPTISNYIIIFTVVVLQLLYNLLGFRKFIHSIQNFL</sequence>
<reference evidence="2" key="1">
    <citation type="submission" date="2016-11" db="UniProtKB">
        <authorList>
            <consortium name="WormBaseParasite"/>
        </authorList>
    </citation>
    <scope>IDENTIFICATION</scope>
    <source>
        <strain evidence="2">pt0022</strain>
    </source>
</reference>
<evidence type="ECO:0000313" key="2">
    <source>
        <dbReference type="WBParaSite" id="maker-PairedContig_1267-snap-gene-0.11-mRNA-1"/>
    </source>
</evidence>
<keyword evidence="1" id="KW-0812">Transmembrane</keyword>
<feature type="transmembrane region" description="Helical" evidence="1">
    <location>
        <begin position="44"/>
        <end position="63"/>
    </location>
</feature>
<dbReference type="AlphaFoldDB" id="A0A1I8EB79"/>
<keyword evidence="1" id="KW-1133">Transmembrane helix</keyword>